<evidence type="ECO:0000313" key="2">
    <source>
        <dbReference type="EMBL" id="CAF5054081.1"/>
    </source>
</evidence>
<accession>A0A8S3EI85</accession>
<reference evidence="2" key="1">
    <citation type="submission" date="2021-02" db="EMBL/GenBank/DDBJ databases">
        <authorList>
            <person name="Nowell W R."/>
        </authorList>
    </citation>
    <scope>NUCLEOTIDE SEQUENCE</scope>
</reference>
<dbReference type="EMBL" id="CAJOBI010226357">
    <property type="protein sequence ID" value="CAF5054081.1"/>
    <property type="molecule type" value="Genomic_DNA"/>
</dbReference>
<name>A0A8S3EI85_9BILA</name>
<organism evidence="2 3">
    <name type="scientific">Rotaria magnacalcarata</name>
    <dbReference type="NCBI Taxonomy" id="392030"/>
    <lineage>
        <taxon>Eukaryota</taxon>
        <taxon>Metazoa</taxon>
        <taxon>Spiralia</taxon>
        <taxon>Gnathifera</taxon>
        <taxon>Rotifera</taxon>
        <taxon>Eurotatoria</taxon>
        <taxon>Bdelloidea</taxon>
        <taxon>Philodinida</taxon>
        <taxon>Philodinidae</taxon>
        <taxon>Rotaria</taxon>
    </lineage>
</organism>
<gene>
    <name evidence="1" type="ORF">SMN809_LOCUS58960</name>
    <name evidence="2" type="ORF">SMN809_LOCUS59383</name>
</gene>
<dbReference type="EMBL" id="CAJOBI010223363">
    <property type="protein sequence ID" value="CAF5046874.1"/>
    <property type="molecule type" value="Genomic_DNA"/>
</dbReference>
<protein>
    <submittedName>
        <fullName evidence="2">Uncharacterized protein</fullName>
    </submittedName>
</protein>
<comment type="caution">
    <text evidence="2">The sequence shown here is derived from an EMBL/GenBank/DDBJ whole genome shotgun (WGS) entry which is preliminary data.</text>
</comment>
<proteinExistence type="predicted"/>
<evidence type="ECO:0000313" key="1">
    <source>
        <dbReference type="EMBL" id="CAF5046874.1"/>
    </source>
</evidence>
<evidence type="ECO:0000313" key="3">
    <source>
        <dbReference type="Proteomes" id="UP000676336"/>
    </source>
</evidence>
<feature type="non-terminal residue" evidence="2">
    <location>
        <position position="31"/>
    </location>
</feature>
<sequence length="31" mass="3499">MSASINNEERENNLDGSINYDEIEELISNQG</sequence>
<dbReference type="Proteomes" id="UP000676336">
    <property type="component" value="Unassembled WGS sequence"/>
</dbReference>
<dbReference type="AlphaFoldDB" id="A0A8S3EI85"/>